<dbReference type="EMBL" id="PEKT02000002">
    <property type="protein sequence ID" value="PIS58098.1"/>
    <property type="molecule type" value="Genomic_DNA"/>
</dbReference>
<evidence type="ECO:0000313" key="2">
    <source>
        <dbReference type="EMBL" id="PIS58098.1"/>
    </source>
</evidence>
<evidence type="ECO:0000313" key="1">
    <source>
        <dbReference type="EMBL" id="KAK8441232.1"/>
    </source>
</evidence>
<dbReference type="Proteomes" id="UP000230249">
    <property type="component" value="Unassembled WGS sequence"/>
</dbReference>
<evidence type="ECO:0000313" key="3">
    <source>
        <dbReference type="Proteomes" id="UP000230249"/>
    </source>
</evidence>
<keyword evidence="3" id="KW-1185">Reference proteome</keyword>
<dbReference type="EMBL" id="PEKT03000002">
    <property type="protein sequence ID" value="KAK8441232.1"/>
    <property type="molecule type" value="Genomic_DNA"/>
</dbReference>
<sequence>MFRATSRAAARLNFRRFNSSGHHDAPAATQSEIDVTKVFGVALLTGVSLYFYKATKEPVIKTPLYSHQDEREQMRNEAYARKYKTSFIKSFIRDKGGIGAKQHRRQVIGAVPSVLIPTHSPYCNQFGAGIKTADLGPRKERIKYYAPLKN</sequence>
<reference evidence="2" key="2">
    <citation type="submission" date="2017-11" db="EMBL/GenBank/DDBJ databases">
        <title>Candida auris genome assembly and annotation.</title>
        <authorList>
            <person name="Munoz J.F."/>
            <person name="Gade L.G."/>
            <person name="Chow N.A."/>
            <person name="Litvintseva A.P."/>
            <person name="Loparev V.N."/>
            <person name="Cuomo C.A."/>
        </authorList>
    </citation>
    <scope>NUCLEOTIDE SEQUENCE</scope>
    <source>
        <strain evidence="2">B8441</strain>
    </source>
</reference>
<name>A0A2H1A5D4_CANAR</name>
<reference evidence="2 3" key="1">
    <citation type="journal article" date="2017" name="Clin. Infect. Dis.">
        <title>Simultaneous emergence of multidrug-resistant Candida auris on 3 continents confirmed by whole-genome sequencing and epidemiological analyses.</title>
        <authorList>
            <person name="Lockhart S.R."/>
            <person name="Etienne K.A."/>
            <person name="Vallabhaneni S."/>
            <person name="Farooqi J."/>
            <person name="Chowdhary A."/>
            <person name="Govender N.P."/>
            <person name="Colombo A.L."/>
            <person name="Calvo B."/>
            <person name="Cuomo C.A."/>
            <person name="Desjardins C.A."/>
            <person name="Berkow E.L."/>
            <person name="Castanheira M."/>
            <person name="Magobo R.E."/>
            <person name="Jabeen K."/>
            <person name="Asghar R.J."/>
            <person name="Meis J.F."/>
            <person name="Jackson B."/>
            <person name="Chiller T."/>
            <person name="Litvintseva A.P."/>
        </authorList>
    </citation>
    <scope>NUCLEOTIDE SEQUENCE [LARGE SCALE GENOMIC DNA]</scope>
    <source>
        <strain evidence="2 3">B8441</strain>
    </source>
</reference>
<organism evidence="2">
    <name type="scientific">Candidozyma auris</name>
    <name type="common">Yeast</name>
    <name type="synonym">Candida auris</name>
    <dbReference type="NCBI Taxonomy" id="498019"/>
    <lineage>
        <taxon>Eukaryota</taxon>
        <taxon>Fungi</taxon>
        <taxon>Dikarya</taxon>
        <taxon>Ascomycota</taxon>
        <taxon>Saccharomycotina</taxon>
        <taxon>Pichiomycetes</taxon>
        <taxon>Metschnikowiaceae</taxon>
        <taxon>Candidozyma</taxon>
    </lineage>
</organism>
<protein>
    <submittedName>
        <fullName evidence="2">Uncharacterized protein</fullName>
    </submittedName>
</protein>
<reference evidence="1 3" key="3">
    <citation type="journal article" date="2018" name="Nat. Commun.">
        <title>Genomic insights into multidrug-resistance, mating and virulence in Candida auris and related emerging species.</title>
        <authorList>
            <person name="Munoz J.F."/>
            <person name="Gade L."/>
            <person name="Chow N.A."/>
            <person name="Loparev V.N."/>
            <person name="Juieng P."/>
            <person name="Berkow E.L."/>
            <person name="Farrer R.A."/>
            <person name="Litvintseva A.P."/>
            <person name="Cuomo C.A."/>
        </authorList>
    </citation>
    <scope>GENOME REANNOTATION</scope>
    <source>
        <strain evidence="1 3">B8441</strain>
    </source>
</reference>
<comment type="caution">
    <text evidence="2">The sequence shown here is derived from an EMBL/GenBank/DDBJ whole genome shotgun (WGS) entry which is preliminary data.</text>
</comment>
<dbReference type="OMA" id="GGIGQRQ"/>
<dbReference type="VEuPathDB" id="FungiDB:CJI96_0003509"/>
<dbReference type="VEuPathDB" id="FungiDB:B9J08_000586"/>
<gene>
    <name evidence="2" type="ORF">B9J08_000586</name>
    <name evidence="1" type="ORF">B9J08_02544</name>
</gene>
<dbReference type="VEuPathDB" id="FungiDB:CJJ09_002549"/>
<accession>A0A2H1A5D4</accession>
<dbReference type="VEuPathDB" id="FungiDB:CJI97_000588"/>
<dbReference type="VEuPathDB" id="FungiDB:QG37_03226"/>
<proteinExistence type="predicted"/>
<reference evidence="1" key="4">
    <citation type="submission" date="2024-03" db="EMBL/GenBank/DDBJ databases">
        <title>Improved genome assembly of Candida auris strain B8441 and annotation of B11205.</title>
        <authorList>
            <person name="Cauldron N.C."/>
            <person name="Shea T."/>
            <person name="Cuomo C.A."/>
        </authorList>
    </citation>
    <scope>NUCLEOTIDE SEQUENCE</scope>
    <source>
        <strain evidence="1">B8441</strain>
    </source>
</reference>
<dbReference type="VEuPathDB" id="FungiDB:CJJ07_004168"/>
<dbReference type="AlphaFoldDB" id="A0A2H1A5D4"/>
<dbReference type="STRING" id="498019.A0A2H1A5D4"/>